<dbReference type="AlphaFoldDB" id="A0A7X8XYX7"/>
<dbReference type="InterPro" id="IPR038765">
    <property type="entry name" value="Papain-like_cys_pep_sf"/>
</dbReference>
<sequence length="614" mass="71679">MTIQFIKAYFLLLLLLLSSLQSFTQVLDDATFISINADRKKSIRRKVILQINNKDENYLSHVEIRHTSKQDFSFDYAKVLDQDGKVVRKLKKNEVFSRHAQSNQAFYQDDIITGFDLFWNQYPYTIEYSYTQVEKEYLYYAFWRPIYDQEAFTVHSSLEVHLRLNFDFQKKSSDELTYFHSKSQSNSILKWDAFHVKYPKQNELLSSRPVFPQVKLIPKEFIYAIHGSTESWSSFGTWMDQLNSGSTNITSNEKEKIENLINGLNTKEEIIKTIYHYLQDHTKYINVSIDAGGLKSYPASYVCEKKYGDCKALTTYMKGMLQSVGIESFYTLVKAGVQKKPIDINLPSQQFNHVILMVPIESDTIWLENTSNCLPFNYIGTFTQDRKALVVDGEDSHLVHLPKLTINDVLVEKNFDYMISENDSSNIKVNITLRGEKFEKSRYSIFKDGGNFIEEMARNHVDMKDFIIKNQVIIDNNRDSTFLKVSLTGISTSVIRKIGNLQVIQPLKLTIPDFEKPSFRETNVSINYPINEQHISELYFNFSEKKEITIPKNIIIENNFGIYKAKFLLNEGHLTITEKLLFYDNKINLEEYSEFYKFISQIKNYKKKSAIILK</sequence>
<dbReference type="SUPFAM" id="SSF54001">
    <property type="entry name" value="Cysteine proteinases"/>
    <property type="match status" value="1"/>
</dbReference>
<dbReference type="Gene3D" id="2.60.120.1130">
    <property type="match status" value="1"/>
</dbReference>
<dbReference type="RefSeq" id="WP_168885347.1">
    <property type="nucleotide sequence ID" value="NZ_JABAIL010000013.1"/>
</dbReference>
<feature type="domain" description="DUF3857" evidence="2">
    <location>
        <begin position="39"/>
        <end position="199"/>
    </location>
</feature>
<evidence type="ECO:0000313" key="4">
    <source>
        <dbReference type="Proteomes" id="UP000585050"/>
    </source>
</evidence>
<keyword evidence="4" id="KW-1185">Reference proteome</keyword>
<dbReference type="Gene3D" id="2.60.40.3140">
    <property type="match status" value="1"/>
</dbReference>
<dbReference type="Proteomes" id="UP000585050">
    <property type="component" value="Unassembled WGS sequence"/>
</dbReference>
<evidence type="ECO:0000259" key="2">
    <source>
        <dbReference type="Pfam" id="PF12969"/>
    </source>
</evidence>
<dbReference type="Pfam" id="PF12969">
    <property type="entry name" value="DUF3857"/>
    <property type="match status" value="1"/>
</dbReference>
<evidence type="ECO:0000256" key="1">
    <source>
        <dbReference type="SAM" id="SignalP"/>
    </source>
</evidence>
<dbReference type="EMBL" id="JABAIL010000013">
    <property type="protein sequence ID" value="NLR94637.1"/>
    <property type="molecule type" value="Genomic_DNA"/>
</dbReference>
<feature type="signal peptide" evidence="1">
    <location>
        <begin position="1"/>
        <end position="24"/>
    </location>
</feature>
<protein>
    <submittedName>
        <fullName evidence="3">DUF3857 and transglutaminase domain-containing protein</fullName>
    </submittedName>
</protein>
<evidence type="ECO:0000313" key="3">
    <source>
        <dbReference type="EMBL" id="NLR94637.1"/>
    </source>
</evidence>
<feature type="chain" id="PRO_5030854590" evidence="1">
    <location>
        <begin position="25"/>
        <end position="614"/>
    </location>
</feature>
<comment type="caution">
    <text evidence="3">The sequence shown here is derived from an EMBL/GenBank/DDBJ whole genome shotgun (WGS) entry which is preliminary data.</text>
</comment>
<proteinExistence type="predicted"/>
<name>A0A7X8XYX7_9BACT</name>
<keyword evidence="1" id="KW-0732">Signal</keyword>
<organism evidence="3 4">
    <name type="scientific">Flammeovirga agarivorans</name>
    <dbReference type="NCBI Taxonomy" id="2726742"/>
    <lineage>
        <taxon>Bacteria</taxon>
        <taxon>Pseudomonadati</taxon>
        <taxon>Bacteroidota</taxon>
        <taxon>Cytophagia</taxon>
        <taxon>Cytophagales</taxon>
        <taxon>Flammeovirgaceae</taxon>
        <taxon>Flammeovirga</taxon>
    </lineage>
</organism>
<dbReference type="Gene3D" id="3.10.620.30">
    <property type="match status" value="1"/>
</dbReference>
<reference evidence="3 4" key="1">
    <citation type="submission" date="2020-04" db="EMBL/GenBank/DDBJ databases">
        <title>Flammeovirga sp. SR4, a novel species isolated from seawater.</title>
        <authorList>
            <person name="Wang X."/>
        </authorList>
    </citation>
    <scope>NUCLEOTIDE SEQUENCE [LARGE SCALE GENOMIC DNA]</scope>
    <source>
        <strain evidence="3 4">SR4</strain>
    </source>
</reference>
<accession>A0A7X8XYX7</accession>
<gene>
    <name evidence="3" type="ORF">HGP29_25760</name>
</gene>
<dbReference type="InterPro" id="IPR024618">
    <property type="entry name" value="DUF3857"/>
</dbReference>